<dbReference type="InterPro" id="IPR036291">
    <property type="entry name" value="NAD(P)-bd_dom_sf"/>
</dbReference>
<dbReference type="Gene3D" id="3.90.180.10">
    <property type="entry name" value="Medium-chain alcohol dehydrogenases, catalytic domain"/>
    <property type="match status" value="1"/>
</dbReference>
<dbReference type="PANTHER" id="PTHR43677:SF1">
    <property type="entry name" value="ACRYLYL-COA REDUCTASE ACUI-RELATED"/>
    <property type="match status" value="1"/>
</dbReference>
<dbReference type="InterPro" id="IPR051397">
    <property type="entry name" value="Zn-ADH-like_protein"/>
</dbReference>
<dbReference type="eggNOG" id="COG0604">
    <property type="taxonomic scope" value="Bacteria"/>
</dbReference>
<dbReference type="OrthoDB" id="9782155at2"/>
<dbReference type="STRING" id="1137799.GZ78_26550"/>
<dbReference type="SUPFAM" id="SSF51735">
    <property type="entry name" value="NAD(P)-binding Rossmann-fold domains"/>
    <property type="match status" value="1"/>
</dbReference>
<sequence>MFKALLLEQEGKATVSSVQELDDSHLPEGEVTVAVEYSSLNYKDGLAITGKGKIVRNFPMVPGIDFAGTVIDSASPDFSQGDKVILTGWGVGESHWGGMAQKARVKARQLVKMPEGLDSRNAMMIGTAGLTAMLCVMALEQSGVTPEQGEILVTGASGGVGTVSVALLAKLGYDVVTVSGRPENSAMLVNLGAKLILPRNRFEEPARPLDKQLWAGAVDTVGSKLLAKVLSEMNYGGTVAACGLAGGFDLPTTVMPFILRGVNLQGVDSVMCPTDKRIEAWERLVKLLPESFYELACRKVTLEGVAEYAKAITEGQVTGRIIVRV</sequence>
<dbReference type="InterPro" id="IPR013149">
    <property type="entry name" value="ADH-like_C"/>
</dbReference>
<dbReference type="Gene3D" id="3.40.50.720">
    <property type="entry name" value="NAD(P)-binding Rossmann-like Domain"/>
    <property type="match status" value="1"/>
</dbReference>
<dbReference type="InterPro" id="IPR011032">
    <property type="entry name" value="GroES-like_sf"/>
</dbReference>
<evidence type="ECO:0000259" key="1">
    <source>
        <dbReference type="SMART" id="SM00829"/>
    </source>
</evidence>
<organism evidence="2 3">
    <name type="scientific">Endozoicomonas numazuensis</name>
    <dbReference type="NCBI Taxonomy" id="1137799"/>
    <lineage>
        <taxon>Bacteria</taxon>
        <taxon>Pseudomonadati</taxon>
        <taxon>Pseudomonadota</taxon>
        <taxon>Gammaproteobacteria</taxon>
        <taxon>Oceanospirillales</taxon>
        <taxon>Endozoicomonadaceae</taxon>
        <taxon>Endozoicomonas</taxon>
    </lineage>
</organism>
<evidence type="ECO:0000313" key="3">
    <source>
        <dbReference type="Proteomes" id="UP000028073"/>
    </source>
</evidence>
<dbReference type="InterPro" id="IPR020843">
    <property type="entry name" value="ER"/>
</dbReference>
<protein>
    <submittedName>
        <fullName evidence="2">Quinone oxidoreductase</fullName>
    </submittedName>
</protein>
<dbReference type="InterPro" id="IPR013154">
    <property type="entry name" value="ADH-like_N"/>
</dbReference>
<dbReference type="Pfam" id="PF08240">
    <property type="entry name" value="ADH_N"/>
    <property type="match status" value="1"/>
</dbReference>
<name>A0A081N3U2_9GAMM</name>
<dbReference type="SMART" id="SM00829">
    <property type="entry name" value="PKS_ER"/>
    <property type="match status" value="1"/>
</dbReference>
<accession>A0A081N3U2</accession>
<gene>
    <name evidence="2" type="ORF">GZ78_26550</name>
</gene>
<proteinExistence type="predicted"/>
<dbReference type="SUPFAM" id="SSF50129">
    <property type="entry name" value="GroES-like"/>
    <property type="match status" value="1"/>
</dbReference>
<dbReference type="Proteomes" id="UP000028073">
    <property type="component" value="Unassembled WGS sequence"/>
</dbReference>
<reference evidence="2 3" key="1">
    <citation type="submission" date="2014-06" db="EMBL/GenBank/DDBJ databases">
        <title>Whole Genome Sequences of Three Symbiotic Endozoicomonas Bacteria.</title>
        <authorList>
            <person name="Neave M.J."/>
            <person name="Apprill A."/>
            <person name="Voolstra C.R."/>
        </authorList>
    </citation>
    <scope>NUCLEOTIDE SEQUENCE [LARGE SCALE GENOMIC DNA]</scope>
    <source>
        <strain evidence="2 3">DSM 25634</strain>
    </source>
</reference>
<dbReference type="RefSeq" id="WP_034842274.1">
    <property type="nucleotide sequence ID" value="NZ_JOKH01000009.1"/>
</dbReference>
<comment type="caution">
    <text evidence="2">The sequence shown here is derived from an EMBL/GenBank/DDBJ whole genome shotgun (WGS) entry which is preliminary data.</text>
</comment>
<evidence type="ECO:0000313" key="2">
    <source>
        <dbReference type="EMBL" id="KEQ13115.1"/>
    </source>
</evidence>
<feature type="domain" description="Enoyl reductase (ER)" evidence="1">
    <location>
        <begin position="13"/>
        <end position="323"/>
    </location>
</feature>
<dbReference type="NCBIfam" id="TIGR02823">
    <property type="entry name" value="oxido_YhdH"/>
    <property type="match status" value="1"/>
</dbReference>
<dbReference type="Pfam" id="PF00107">
    <property type="entry name" value="ADH_zinc_N"/>
    <property type="match status" value="1"/>
</dbReference>
<dbReference type="InterPro" id="IPR014188">
    <property type="entry name" value="Acrylyl-CoA_reductase_AcuI"/>
</dbReference>
<keyword evidence="3" id="KW-1185">Reference proteome</keyword>
<dbReference type="EMBL" id="JOKH01000009">
    <property type="protein sequence ID" value="KEQ13115.1"/>
    <property type="molecule type" value="Genomic_DNA"/>
</dbReference>
<dbReference type="AlphaFoldDB" id="A0A081N3U2"/>
<dbReference type="CDD" id="cd08288">
    <property type="entry name" value="MDR_yhdh"/>
    <property type="match status" value="1"/>
</dbReference>
<dbReference type="PANTHER" id="PTHR43677">
    <property type="entry name" value="SHORT-CHAIN DEHYDROGENASE/REDUCTASE"/>
    <property type="match status" value="1"/>
</dbReference>
<dbReference type="GO" id="GO:0043957">
    <property type="term" value="F:acryloyl-CoA reductase (NADPH) activity"/>
    <property type="evidence" value="ECO:0007669"/>
    <property type="project" value="TreeGrafter"/>
</dbReference>